<dbReference type="STRING" id="991.IW20_02745"/>
<sequence>MKTIFNRNIQSIKTVVTTLLLLLSFFSNAQLKGGHFLGAMGLQSGTQTPENTLSVFVPVYFYNTTSLRNDDGDVAVADPNLNMFLTAVGVSWVSDIKILGGNYGVSALLPFATNTIQGNYVSSKSSFAYSDTYIVPVQLGWHNKKADFIFTYAMYLPTGKFDIGASDNSGLGMFINELSAGTTLFFNDKKTLHLSALASYEMNSKKKGTDIKTGDLFSLEGGFGKTYYVMGGTTDAPAPKSIINAGLVYYMQFKATSDEIPVGSYIFSGNKDRVMALGAEVNYFHISSSTSAGLRWFGEVESINRFKGNTFFITLAHVFSTKK</sequence>
<dbReference type="eggNOG" id="COG4313">
    <property type="taxonomic scope" value="Bacteria"/>
</dbReference>
<comment type="caution">
    <text evidence="1">The sequence shown here is derived from an EMBL/GenBank/DDBJ whole genome shotgun (WGS) entry which is preliminary data.</text>
</comment>
<evidence type="ECO:0000313" key="4">
    <source>
        <dbReference type="Proteomes" id="UP000198424"/>
    </source>
</evidence>
<gene>
    <name evidence="2" type="ORF">B0A62_04085</name>
    <name evidence="1" type="ORF">IW20_02745</name>
</gene>
<evidence type="ECO:0008006" key="5">
    <source>
        <dbReference type="Google" id="ProtNLM"/>
    </source>
</evidence>
<dbReference type="AlphaFoldDB" id="A0A086ARV3"/>
<dbReference type="InterPro" id="IPR025737">
    <property type="entry name" value="FApF"/>
</dbReference>
<evidence type="ECO:0000313" key="1">
    <source>
        <dbReference type="EMBL" id="KFF19417.1"/>
    </source>
</evidence>
<proteinExistence type="predicted"/>
<dbReference type="OrthoDB" id="9810698at2"/>
<accession>A0A086ARV3</accession>
<keyword evidence="4" id="KW-1185">Reference proteome</keyword>
<dbReference type="EMBL" id="MUGY01000004">
    <property type="protein sequence ID" value="OXA96454.1"/>
    <property type="molecule type" value="Genomic_DNA"/>
</dbReference>
<reference evidence="1 3" key="1">
    <citation type="submission" date="2014-07" db="EMBL/GenBank/DDBJ databases">
        <title>Genome of Flavobacterium hydatis DSM 2063.</title>
        <authorList>
            <person name="Pipes S.E."/>
            <person name="Stropko S.J."/>
            <person name="Newman J.D."/>
        </authorList>
    </citation>
    <scope>NUCLEOTIDE SEQUENCE [LARGE SCALE GENOMIC DNA]</scope>
    <source>
        <strain evidence="1 3">DSM 2063</strain>
    </source>
</reference>
<evidence type="ECO:0000313" key="2">
    <source>
        <dbReference type="EMBL" id="OXA96454.1"/>
    </source>
</evidence>
<dbReference type="EMBL" id="JPRM01000003">
    <property type="protein sequence ID" value="KFF19417.1"/>
    <property type="molecule type" value="Genomic_DNA"/>
</dbReference>
<reference evidence="2 4" key="2">
    <citation type="submission" date="2016-11" db="EMBL/GenBank/DDBJ databases">
        <title>Whole genomes of Flavobacteriaceae.</title>
        <authorList>
            <person name="Stine C."/>
            <person name="Li C."/>
            <person name="Tadesse D."/>
        </authorList>
    </citation>
    <scope>NUCLEOTIDE SEQUENCE [LARGE SCALE GENOMIC DNA]</scope>
    <source>
        <strain evidence="2 4">ATCC 29551</strain>
    </source>
</reference>
<protein>
    <recommendedName>
        <fullName evidence="5">Transporter</fullName>
    </recommendedName>
</protein>
<organism evidence="1 3">
    <name type="scientific">Flavobacterium hydatis</name>
    <name type="common">Cytophaga aquatilis</name>
    <dbReference type="NCBI Taxonomy" id="991"/>
    <lineage>
        <taxon>Bacteria</taxon>
        <taxon>Pseudomonadati</taxon>
        <taxon>Bacteroidota</taxon>
        <taxon>Flavobacteriia</taxon>
        <taxon>Flavobacteriales</taxon>
        <taxon>Flavobacteriaceae</taxon>
        <taxon>Flavobacterium</taxon>
    </lineage>
</organism>
<dbReference type="RefSeq" id="WP_035618406.1">
    <property type="nucleotide sequence ID" value="NZ_JBEWQG010000001.1"/>
</dbReference>
<dbReference type="Proteomes" id="UP000028712">
    <property type="component" value="Unassembled WGS sequence"/>
</dbReference>
<name>A0A086ARV3_FLAHY</name>
<dbReference type="Pfam" id="PF13557">
    <property type="entry name" value="Phenol_MetA_deg"/>
    <property type="match status" value="1"/>
</dbReference>
<dbReference type="Proteomes" id="UP000198424">
    <property type="component" value="Unassembled WGS sequence"/>
</dbReference>
<evidence type="ECO:0000313" key="3">
    <source>
        <dbReference type="Proteomes" id="UP000028712"/>
    </source>
</evidence>